<comment type="subcellular location">
    <subcellularLocation>
        <location evidence="2">Nucleus</location>
    </subcellularLocation>
</comment>
<feature type="compositionally biased region" description="Basic residues" evidence="3">
    <location>
        <begin position="103"/>
        <end position="112"/>
    </location>
</feature>
<proteinExistence type="predicted"/>
<dbReference type="SUPFAM" id="SSF46689">
    <property type="entry name" value="Homeodomain-like"/>
    <property type="match status" value="1"/>
</dbReference>
<feature type="compositionally biased region" description="Basic and acidic residues" evidence="3">
    <location>
        <begin position="113"/>
        <end position="130"/>
    </location>
</feature>
<dbReference type="InterPro" id="IPR001356">
    <property type="entry name" value="HD"/>
</dbReference>
<evidence type="ECO:0000313" key="5">
    <source>
        <dbReference type="EMBL" id="CAF93311.1"/>
    </source>
</evidence>
<dbReference type="GO" id="GO:0005634">
    <property type="term" value="C:nucleus"/>
    <property type="evidence" value="ECO:0007669"/>
    <property type="project" value="UniProtKB-SubCell"/>
</dbReference>
<feature type="region of interest" description="Disordered" evidence="3">
    <location>
        <begin position="53"/>
        <end position="153"/>
    </location>
</feature>
<dbReference type="PANTHER" id="PTHR46255:SF3">
    <property type="entry name" value="HOMEOBOX DOMAIN-CONTAINING PROTEIN"/>
    <property type="match status" value="1"/>
</dbReference>
<dbReference type="PROSITE" id="PS50071">
    <property type="entry name" value="HOMEOBOX_2"/>
    <property type="match status" value="1"/>
</dbReference>
<keyword evidence="2" id="KW-0371">Homeobox</keyword>
<protein>
    <submittedName>
        <fullName evidence="5">Chromosome undetermined SCAF10674, whole genome shotgun sequence</fullName>
    </submittedName>
</protein>
<feature type="domain" description="Homeobox" evidence="4">
    <location>
        <begin position="1"/>
        <end position="15"/>
    </location>
</feature>
<reference evidence="5" key="2">
    <citation type="submission" date="2004-02" db="EMBL/GenBank/DDBJ databases">
        <authorList>
            <consortium name="Genoscope"/>
            <consortium name="Whitehead Institute Centre for Genome Research"/>
        </authorList>
    </citation>
    <scope>NUCLEOTIDE SEQUENCE</scope>
</reference>
<organism evidence="5">
    <name type="scientific">Tetraodon nigroviridis</name>
    <name type="common">Spotted green pufferfish</name>
    <name type="synonym">Chelonodon nigroviridis</name>
    <dbReference type="NCBI Taxonomy" id="99883"/>
    <lineage>
        <taxon>Eukaryota</taxon>
        <taxon>Metazoa</taxon>
        <taxon>Chordata</taxon>
        <taxon>Craniata</taxon>
        <taxon>Vertebrata</taxon>
        <taxon>Euteleostomi</taxon>
        <taxon>Actinopterygii</taxon>
        <taxon>Neopterygii</taxon>
        <taxon>Teleostei</taxon>
        <taxon>Neoteleostei</taxon>
        <taxon>Acanthomorphata</taxon>
        <taxon>Eupercaria</taxon>
        <taxon>Tetraodontiformes</taxon>
        <taxon>Tetradontoidea</taxon>
        <taxon>Tetraodontidae</taxon>
        <taxon>Tetraodon</taxon>
    </lineage>
</organism>
<keyword evidence="2" id="KW-0539">Nucleus</keyword>
<evidence type="ECO:0000256" key="3">
    <source>
        <dbReference type="SAM" id="MobiDB-lite"/>
    </source>
</evidence>
<dbReference type="EMBL" id="CAAE01010674">
    <property type="protein sequence ID" value="CAF93311.1"/>
    <property type="molecule type" value="Genomic_DNA"/>
</dbReference>
<dbReference type="GO" id="GO:0000981">
    <property type="term" value="F:DNA-binding transcription factor activity, RNA polymerase II-specific"/>
    <property type="evidence" value="ECO:0007669"/>
    <property type="project" value="TreeGrafter"/>
</dbReference>
<feature type="compositionally biased region" description="Low complexity" evidence="3">
    <location>
        <begin position="53"/>
        <end position="62"/>
    </location>
</feature>
<dbReference type="CDD" id="cd00086">
    <property type="entry name" value="homeodomain"/>
    <property type="match status" value="1"/>
</dbReference>
<evidence type="ECO:0000256" key="1">
    <source>
        <dbReference type="ARBA" id="ARBA00003263"/>
    </source>
</evidence>
<dbReference type="InterPro" id="IPR052631">
    <property type="entry name" value="Paired_homeobox_Bicoid"/>
</dbReference>
<reference evidence="5" key="1">
    <citation type="journal article" date="2004" name="Nature">
        <title>Genome duplication in the teleost fish Tetraodon nigroviridis reveals the early vertebrate proto-karyotype.</title>
        <authorList>
            <person name="Jaillon O."/>
            <person name="Aury J.-M."/>
            <person name="Brunet F."/>
            <person name="Petit J.-L."/>
            <person name="Stange-Thomann N."/>
            <person name="Mauceli E."/>
            <person name="Bouneau L."/>
            <person name="Fischer C."/>
            <person name="Ozouf-Costaz C."/>
            <person name="Bernot A."/>
            <person name="Nicaud S."/>
            <person name="Jaffe D."/>
            <person name="Fisher S."/>
            <person name="Lutfalla G."/>
            <person name="Dossat C."/>
            <person name="Segurens B."/>
            <person name="Dasilva C."/>
            <person name="Salanoubat M."/>
            <person name="Levy M."/>
            <person name="Boudet N."/>
            <person name="Castellano S."/>
            <person name="Anthouard V."/>
            <person name="Jubin C."/>
            <person name="Castelli V."/>
            <person name="Katinka M."/>
            <person name="Vacherie B."/>
            <person name="Biemont C."/>
            <person name="Skalli Z."/>
            <person name="Cattolico L."/>
            <person name="Poulain J."/>
            <person name="De Berardinis V."/>
            <person name="Cruaud C."/>
            <person name="Duprat S."/>
            <person name="Brottier P."/>
            <person name="Coutanceau J.-P."/>
            <person name="Gouzy J."/>
            <person name="Parra G."/>
            <person name="Lardier G."/>
            <person name="Chapple C."/>
            <person name="McKernan K.J."/>
            <person name="McEwan P."/>
            <person name="Bosak S."/>
            <person name="Kellis M."/>
            <person name="Volff J.-N."/>
            <person name="Guigo R."/>
            <person name="Zody M.C."/>
            <person name="Mesirov J."/>
            <person name="Lindblad-Toh K."/>
            <person name="Birren B."/>
            <person name="Nusbaum C."/>
            <person name="Kahn D."/>
            <person name="Robinson-Rechavi M."/>
            <person name="Laudet V."/>
            <person name="Schachter V."/>
            <person name="Quetier F."/>
            <person name="Saurin W."/>
            <person name="Scarpelli C."/>
            <person name="Wincker P."/>
            <person name="Lander E.S."/>
            <person name="Weissenbach J."/>
            <person name="Roest Crollius H."/>
        </authorList>
    </citation>
    <scope>NUCLEOTIDE SEQUENCE [LARGE SCALE GENOMIC DNA]</scope>
</reference>
<keyword evidence="2" id="KW-0238">DNA-binding</keyword>
<comment type="function">
    <text evidence="1">Sequence-specific transcription factor which is part of a developmental regulatory system that provides cells with specific positional identities on the anterior-posterior axis.</text>
</comment>
<dbReference type="Gene3D" id="1.10.10.60">
    <property type="entry name" value="Homeodomain-like"/>
    <property type="match status" value="1"/>
</dbReference>
<accession>Q4T1C1</accession>
<gene>
    <name evidence="5" type="ORF">GSTENG00008898001</name>
</gene>
<name>Q4T1C1_TETNG</name>
<dbReference type="InterPro" id="IPR009057">
    <property type="entry name" value="Homeodomain-like_sf"/>
</dbReference>
<sequence>LQVWFQNRRAKCRKQENQLHKGVLIGAANQFEACRVAPYVNVGALRMPFTQASAGAAPAGQRRGPRAAPPALSPGGARTLHDVPRAAVRPPAGVAGGGFRFGRLGRRRRGRRQEHEQELEHRRPETEGQKARRGAGTVTPGKGGRTLRPLVRH</sequence>
<dbReference type="KEGG" id="tng:GSTEN00008898G001"/>
<dbReference type="PANTHER" id="PTHR46255">
    <property type="entry name" value="SHORT STATURE HOMEOBOX"/>
    <property type="match status" value="1"/>
</dbReference>
<feature type="non-terminal residue" evidence="5">
    <location>
        <position position="1"/>
    </location>
</feature>
<dbReference type="GO" id="GO:1990837">
    <property type="term" value="F:sequence-specific double-stranded DNA binding"/>
    <property type="evidence" value="ECO:0007669"/>
    <property type="project" value="TreeGrafter"/>
</dbReference>
<feature type="DNA-binding region" description="Homeobox" evidence="2">
    <location>
        <begin position="3"/>
        <end position="16"/>
    </location>
</feature>
<dbReference type="OrthoDB" id="6159439at2759"/>
<dbReference type="AlphaFoldDB" id="Q4T1C1"/>
<evidence type="ECO:0000256" key="2">
    <source>
        <dbReference type="PROSITE-ProRule" id="PRU00108"/>
    </source>
</evidence>
<evidence type="ECO:0000259" key="4">
    <source>
        <dbReference type="PROSITE" id="PS50071"/>
    </source>
</evidence>